<feature type="compositionally biased region" description="Polar residues" evidence="1">
    <location>
        <begin position="31"/>
        <end position="53"/>
    </location>
</feature>
<proteinExistence type="predicted"/>
<dbReference type="EMBL" id="CABPRJ010002370">
    <property type="protein sequence ID" value="VVC43513.1"/>
    <property type="molecule type" value="Genomic_DNA"/>
</dbReference>
<accession>A0A5E4NII7</accession>
<name>A0A5E4NII7_9HEMI</name>
<reference evidence="2 3" key="1">
    <citation type="submission" date="2019-08" db="EMBL/GenBank/DDBJ databases">
        <authorList>
            <person name="Alioto T."/>
            <person name="Alioto T."/>
            <person name="Gomez Garrido J."/>
        </authorList>
    </citation>
    <scope>NUCLEOTIDE SEQUENCE [LARGE SCALE GENOMIC DNA]</scope>
</reference>
<dbReference type="AlphaFoldDB" id="A0A5E4NII7"/>
<evidence type="ECO:0000256" key="1">
    <source>
        <dbReference type="SAM" id="MobiDB-lite"/>
    </source>
</evidence>
<evidence type="ECO:0000313" key="2">
    <source>
        <dbReference type="EMBL" id="VVC43513.1"/>
    </source>
</evidence>
<evidence type="ECO:0000313" key="3">
    <source>
        <dbReference type="Proteomes" id="UP000325440"/>
    </source>
</evidence>
<sequence length="791" mass="89442">MMESSTIHKFDDDLKYIRHIRKKAENYVHTKLSSSHITDNASNANFSNNKPKGTSNLSNSSNLDSTNDDESESKIVDLCNSTLKTSTSDHGNNKNENSTSVSAYPRLFDTFSTTMKDASKKDFVNTCLLINKAKKTAKEADLYLRKINEQFLPKFRSADITSDIGQRNIDIPLQISLRPLSSFKEQLSFKGINKNNEKPKTVTKPKSPYQEKLFENSCNANNSQQLKSSSEPLKSIKDYANNVGIVNFIANSVNEKDNSDCHIKNLAVQKIPSVNVKPDLVTQKVTNIQIKPDSKKTLSNKYKPNVAYHEVMFDVQPEICTCQSPLPKNTKNNTVTRYEIRRILCGMLNDILSNNDSLSDPLVHKLQKIMINLEETDLMENKDSNEVKNLIEEHSIDGFSETVIKNRLFKIAENDYDEKSFEQMALEMENFYRQMDNRLTNIKNFYLARNPLMIFPVILGDNILAGVSNSINEKPGNNCLNDTYQPKNFHDIRSSNTISVKDFLYLSSNNFASSKMPDQISNLEEPGSEIKINGSSEDMIQGESYNNSNINTVSFRKNTNEIVLLKSQLSKFEDDNCLKNNNIEEHTLINNQIQDSENFQLKKQKCHLNSAFSKLSPTNTEHTDIACTDHFYKETGDSFTSMIPLKQTTQEIESGTENSISFEVVDHICGLHNVESKTSIGDIFNFSKNNSDVEHTLMNNQIFSSIKQECHINAVLSKSSPSNNNLEYTDNACPNHLYKETGESSTSMMSSKQTIQEIESDTESSINFEEGDHICGLHKVDSKTSIGEIFL</sequence>
<organism evidence="2 3">
    <name type="scientific">Cinara cedri</name>
    <dbReference type="NCBI Taxonomy" id="506608"/>
    <lineage>
        <taxon>Eukaryota</taxon>
        <taxon>Metazoa</taxon>
        <taxon>Ecdysozoa</taxon>
        <taxon>Arthropoda</taxon>
        <taxon>Hexapoda</taxon>
        <taxon>Insecta</taxon>
        <taxon>Pterygota</taxon>
        <taxon>Neoptera</taxon>
        <taxon>Paraneoptera</taxon>
        <taxon>Hemiptera</taxon>
        <taxon>Sternorrhyncha</taxon>
        <taxon>Aphidomorpha</taxon>
        <taxon>Aphidoidea</taxon>
        <taxon>Aphididae</taxon>
        <taxon>Lachninae</taxon>
        <taxon>Cinara</taxon>
    </lineage>
</organism>
<keyword evidence="3" id="KW-1185">Reference proteome</keyword>
<dbReference type="OrthoDB" id="6602954at2759"/>
<feature type="region of interest" description="Disordered" evidence="1">
    <location>
        <begin position="31"/>
        <end position="72"/>
    </location>
</feature>
<dbReference type="Proteomes" id="UP000325440">
    <property type="component" value="Unassembled WGS sequence"/>
</dbReference>
<gene>
    <name evidence="2" type="ORF">CINCED_3A019814</name>
</gene>
<feature type="compositionally biased region" description="Low complexity" evidence="1">
    <location>
        <begin position="54"/>
        <end position="65"/>
    </location>
</feature>
<protein>
    <submittedName>
        <fullName evidence="2">Uncharacterized protein</fullName>
    </submittedName>
</protein>